<sequence>MVASVWWLAGTARTARLVNAASTVSVRCRAPTTASAVSGRPALPVGSVRSDAEAARIAADRRRASTSSVWIRASRPVRPVGRMPFARAPTMYRGARVRPVSRVIQYRSRAVCVCRVTVRRRSSVPLVTPASPTSVPSLARRRRRPVAVERDVPSVNDATPVSAPRFATPTTTVFPARCAVRPVSASRDVPPMGTVHRSASARLASAGV</sequence>
<keyword evidence="1" id="KW-0732">Signal</keyword>
<evidence type="ECO:0000313" key="2">
    <source>
        <dbReference type="EMBL" id="MBW47094.1"/>
    </source>
</evidence>
<protein>
    <submittedName>
        <fullName evidence="2">Putative secreted protein</fullName>
    </submittedName>
</protein>
<accession>A0A2M4B204</accession>
<name>A0A2M4B204_9DIPT</name>
<feature type="signal peptide" evidence="1">
    <location>
        <begin position="1"/>
        <end position="20"/>
    </location>
</feature>
<proteinExistence type="predicted"/>
<dbReference type="EMBL" id="GGFK01013773">
    <property type="protein sequence ID" value="MBW47094.1"/>
    <property type="molecule type" value="Transcribed_RNA"/>
</dbReference>
<organism evidence="2">
    <name type="scientific">Anopheles triannulatus</name>
    <dbReference type="NCBI Taxonomy" id="58253"/>
    <lineage>
        <taxon>Eukaryota</taxon>
        <taxon>Metazoa</taxon>
        <taxon>Ecdysozoa</taxon>
        <taxon>Arthropoda</taxon>
        <taxon>Hexapoda</taxon>
        <taxon>Insecta</taxon>
        <taxon>Pterygota</taxon>
        <taxon>Neoptera</taxon>
        <taxon>Endopterygota</taxon>
        <taxon>Diptera</taxon>
        <taxon>Nematocera</taxon>
        <taxon>Culicoidea</taxon>
        <taxon>Culicidae</taxon>
        <taxon>Anophelinae</taxon>
        <taxon>Anopheles</taxon>
    </lineage>
</organism>
<reference evidence="2" key="1">
    <citation type="submission" date="2018-01" db="EMBL/GenBank/DDBJ databases">
        <title>An insight into the sialome of Amazonian anophelines.</title>
        <authorList>
            <person name="Ribeiro J.M."/>
            <person name="Scarpassa V."/>
            <person name="Calvo E."/>
        </authorList>
    </citation>
    <scope>NUCLEOTIDE SEQUENCE</scope>
    <source>
        <tissue evidence="2">Salivary glands</tissue>
    </source>
</reference>
<evidence type="ECO:0000256" key="1">
    <source>
        <dbReference type="SAM" id="SignalP"/>
    </source>
</evidence>
<feature type="chain" id="PRO_5014636779" evidence="1">
    <location>
        <begin position="21"/>
        <end position="208"/>
    </location>
</feature>
<dbReference type="AlphaFoldDB" id="A0A2M4B204"/>